<comment type="caution">
    <text evidence="2">The sequence shown here is derived from an EMBL/GenBank/DDBJ whole genome shotgun (WGS) entry which is preliminary data.</text>
</comment>
<protein>
    <submittedName>
        <fullName evidence="2">Uncharacterized protein</fullName>
    </submittedName>
</protein>
<name>A0A839GCC3_9BACT</name>
<reference evidence="2 3" key="1">
    <citation type="submission" date="2020-08" db="EMBL/GenBank/DDBJ databases">
        <title>Genomic Encyclopedia of Type Strains, Phase IV (KMG-IV): sequencing the most valuable type-strain genomes for metagenomic binning, comparative biology and taxonomic classification.</title>
        <authorList>
            <person name="Goeker M."/>
        </authorList>
    </citation>
    <scope>NUCLEOTIDE SEQUENCE [LARGE SCALE GENOMIC DNA]</scope>
    <source>
        <strain evidence="2 3">DSM 29854</strain>
    </source>
</reference>
<evidence type="ECO:0000313" key="2">
    <source>
        <dbReference type="EMBL" id="MBA9076572.1"/>
    </source>
</evidence>
<evidence type="ECO:0000256" key="1">
    <source>
        <dbReference type="SAM" id="SignalP"/>
    </source>
</evidence>
<organism evidence="2 3">
    <name type="scientific">Rufibacter quisquiliarum</name>
    <dbReference type="NCBI Taxonomy" id="1549639"/>
    <lineage>
        <taxon>Bacteria</taxon>
        <taxon>Pseudomonadati</taxon>
        <taxon>Bacteroidota</taxon>
        <taxon>Cytophagia</taxon>
        <taxon>Cytophagales</taxon>
        <taxon>Hymenobacteraceae</taxon>
        <taxon>Rufibacter</taxon>
    </lineage>
</organism>
<sequence length="105" mass="11563">MCILALQALLLFRVAVPAFHTLLHGLEEPATQTSALCSLSKAAAEREEPRQAAPLTKSLLADMLPTHLEEYTFHSLVMEDPVLPLFYGIHWSNSSLPIFTPPPQA</sequence>
<keyword evidence="3" id="KW-1185">Reference proteome</keyword>
<dbReference type="Proteomes" id="UP000563094">
    <property type="component" value="Unassembled WGS sequence"/>
</dbReference>
<gene>
    <name evidence="2" type="ORF">FHS90_001278</name>
</gene>
<keyword evidence="1" id="KW-0732">Signal</keyword>
<feature type="signal peptide" evidence="1">
    <location>
        <begin position="1"/>
        <end position="20"/>
    </location>
</feature>
<accession>A0A839GCC3</accession>
<dbReference type="AlphaFoldDB" id="A0A839GCC3"/>
<dbReference type="EMBL" id="JACJIQ010000004">
    <property type="protein sequence ID" value="MBA9076572.1"/>
    <property type="molecule type" value="Genomic_DNA"/>
</dbReference>
<feature type="chain" id="PRO_5032498404" evidence="1">
    <location>
        <begin position="21"/>
        <end position="105"/>
    </location>
</feature>
<proteinExistence type="predicted"/>
<evidence type="ECO:0000313" key="3">
    <source>
        <dbReference type="Proteomes" id="UP000563094"/>
    </source>
</evidence>